<feature type="compositionally biased region" description="Basic and acidic residues" evidence="1">
    <location>
        <begin position="69"/>
        <end position="84"/>
    </location>
</feature>
<reference evidence="2" key="1">
    <citation type="submission" date="2018-11" db="EMBL/GenBank/DDBJ databases">
        <authorList>
            <consortium name="Genoscope - CEA"/>
            <person name="William W."/>
        </authorList>
    </citation>
    <scope>NUCLEOTIDE SEQUENCE [LARGE SCALE GENOMIC DNA]</scope>
    <source>
        <strain evidence="2">T9AD</strain>
    </source>
</reference>
<evidence type="ECO:0000313" key="2">
    <source>
        <dbReference type="EMBL" id="VDN63295.1"/>
    </source>
</evidence>
<name>A0A653B3W7_ECTOL</name>
<feature type="region of interest" description="Disordered" evidence="1">
    <location>
        <begin position="66"/>
        <end position="88"/>
    </location>
</feature>
<evidence type="ECO:0000256" key="1">
    <source>
        <dbReference type="SAM" id="MobiDB-lite"/>
    </source>
</evidence>
<gene>
    <name evidence="2" type="ORF">POT9AD_2320</name>
</gene>
<organism evidence="2">
    <name type="scientific">Ectopseudomonas oleovorans</name>
    <name type="common">Pseudomonas oleovorans</name>
    <dbReference type="NCBI Taxonomy" id="301"/>
    <lineage>
        <taxon>Bacteria</taxon>
        <taxon>Pseudomonadati</taxon>
        <taxon>Pseudomonadota</taxon>
        <taxon>Gammaproteobacteria</taxon>
        <taxon>Pseudomonadales</taxon>
        <taxon>Pseudomonadaceae</taxon>
        <taxon>Ectopseudomonas</taxon>
    </lineage>
</organism>
<protein>
    <submittedName>
        <fullName evidence="2">Uncharacterized protein</fullName>
    </submittedName>
</protein>
<sequence length="125" mass="13322">MSTLMKVGAASTAVLAVMAAAAANRLIFLVSRMEVSPSLLWLYAEFHSRRRRPGVIGGARSAAQGAALDKSRGERGAEAAHAEQRVQQGTGGVAVHGLTSCRCYGRHVGRMRRGCHGYSRCRARA</sequence>
<dbReference type="AlphaFoldDB" id="A0A653B3W7"/>
<proteinExistence type="predicted"/>
<accession>A0A653B3W7</accession>
<dbReference type="EMBL" id="LR130779">
    <property type="protein sequence ID" value="VDN63295.1"/>
    <property type="molecule type" value="Genomic_DNA"/>
</dbReference>